<feature type="chain" id="PRO_5034554724" description="Secreted protein" evidence="2">
    <location>
        <begin position="20"/>
        <end position="135"/>
    </location>
</feature>
<proteinExistence type="predicted"/>
<dbReference type="Proteomes" id="UP000663419">
    <property type="component" value="Chromosome 2"/>
</dbReference>
<evidence type="ECO:0000313" key="3">
    <source>
        <dbReference type="EMBL" id="QSS51246.1"/>
    </source>
</evidence>
<keyword evidence="1" id="KW-0472">Membrane</keyword>
<dbReference type="VEuPathDB" id="FungiDB:I7I53_06512"/>
<accession>A0A8A1LBC3</accession>
<reference evidence="3" key="1">
    <citation type="submission" date="2021-01" db="EMBL/GenBank/DDBJ databases">
        <title>Chromosome-level genome assembly of a human fungal pathogen reveals clustering of transcriptionally co-regulated genes.</title>
        <authorList>
            <person name="Voorhies M."/>
            <person name="Cohen S."/>
            <person name="Shea T.P."/>
            <person name="Petrus S."/>
            <person name="Munoz J.F."/>
            <person name="Poplawski S."/>
            <person name="Goldman W.E."/>
            <person name="Michael T."/>
            <person name="Cuomo C.A."/>
            <person name="Sil A."/>
            <person name="Beyhan S."/>
        </authorList>
    </citation>
    <scope>NUCLEOTIDE SEQUENCE</scope>
    <source>
        <strain evidence="3">H88</strain>
    </source>
</reference>
<feature type="transmembrane region" description="Helical" evidence="1">
    <location>
        <begin position="70"/>
        <end position="90"/>
    </location>
</feature>
<dbReference type="EMBL" id="CP069103">
    <property type="protein sequence ID" value="QSS51246.1"/>
    <property type="molecule type" value="Genomic_DNA"/>
</dbReference>
<keyword evidence="1" id="KW-1133">Transmembrane helix</keyword>
<organism evidence="3 4">
    <name type="scientific">Ajellomyces capsulatus (strain H88)</name>
    <name type="common">Darling's disease fungus</name>
    <name type="synonym">Histoplasma capsulatum</name>
    <dbReference type="NCBI Taxonomy" id="544711"/>
    <lineage>
        <taxon>Eukaryota</taxon>
        <taxon>Fungi</taxon>
        <taxon>Dikarya</taxon>
        <taxon>Ascomycota</taxon>
        <taxon>Pezizomycotina</taxon>
        <taxon>Eurotiomycetes</taxon>
        <taxon>Eurotiomycetidae</taxon>
        <taxon>Onygenales</taxon>
        <taxon>Ajellomycetaceae</taxon>
        <taxon>Histoplasma</taxon>
    </lineage>
</organism>
<evidence type="ECO:0000313" key="4">
    <source>
        <dbReference type="Proteomes" id="UP000663419"/>
    </source>
</evidence>
<name>A0A8A1LBC3_AJEC8</name>
<keyword evidence="2" id="KW-0732">Signal</keyword>
<gene>
    <name evidence="3" type="ORF">I7I53_06512</name>
</gene>
<evidence type="ECO:0008006" key="5">
    <source>
        <dbReference type="Google" id="ProtNLM"/>
    </source>
</evidence>
<protein>
    <recommendedName>
        <fullName evidence="5">Secreted protein</fullName>
    </recommendedName>
</protein>
<sequence length="135" mass="15256">MTEMVLLSACIMVPLDISAQSALRQLGCHCSFTLALLLHAFDMGSSYRSFIYSRLGGCCTALHFSFSLVLHVYAFLISILSSLLFFVCVCHSSSLHTQSWCFKCPYGRFEGLHSFFFTPRPPALDKEKFHHSFLK</sequence>
<dbReference type="AlphaFoldDB" id="A0A8A1LBC3"/>
<evidence type="ECO:0000256" key="2">
    <source>
        <dbReference type="SAM" id="SignalP"/>
    </source>
</evidence>
<evidence type="ECO:0000256" key="1">
    <source>
        <dbReference type="SAM" id="Phobius"/>
    </source>
</evidence>
<keyword evidence="1" id="KW-0812">Transmembrane</keyword>
<feature type="signal peptide" evidence="2">
    <location>
        <begin position="1"/>
        <end position="19"/>
    </location>
</feature>